<keyword evidence="2" id="KW-1185">Reference proteome</keyword>
<comment type="caution">
    <text evidence="1">The sequence shown here is derived from an EMBL/GenBank/DDBJ whole genome shotgun (WGS) entry which is preliminary data.</text>
</comment>
<evidence type="ECO:0000313" key="1">
    <source>
        <dbReference type="EMBL" id="MBA0813916.1"/>
    </source>
</evidence>
<dbReference type="AlphaFoldDB" id="A0A7J9HVQ6"/>
<accession>A0A7J9HVQ6</accession>
<organism evidence="1 2">
    <name type="scientific">Gossypium harknessii</name>
    <dbReference type="NCBI Taxonomy" id="34285"/>
    <lineage>
        <taxon>Eukaryota</taxon>
        <taxon>Viridiplantae</taxon>
        <taxon>Streptophyta</taxon>
        <taxon>Embryophyta</taxon>
        <taxon>Tracheophyta</taxon>
        <taxon>Spermatophyta</taxon>
        <taxon>Magnoliopsida</taxon>
        <taxon>eudicotyledons</taxon>
        <taxon>Gunneridae</taxon>
        <taxon>Pentapetalae</taxon>
        <taxon>rosids</taxon>
        <taxon>malvids</taxon>
        <taxon>Malvales</taxon>
        <taxon>Malvaceae</taxon>
        <taxon>Malvoideae</taxon>
        <taxon>Gossypium</taxon>
    </lineage>
</organism>
<proteinExistence type="predicted"/>
<dbReference type="Proteomes" id="UP000593560">
    <property type="component" value="Unassembled WGS sequence"/>
</dbReference>
<evidence type="ECO:0000313" key="2">
    <source>
        <dbReference type="Proteomes" id="UP000593560"/>
    </source>
</evidence>
<protein>
    <submittedName>
        <fullName evidence="1">Uncharacterized protein</fullName>
    </submittedName>
</protein>
<name>A0A7J9HVQ6_9ROSI</name>
<dbReference type="EMBL" id="JABFAD010000011">
    <property type="protein sequence ID" value="MBA0813916.1"/>
    <property type="molecule type" value="Genomic_DNA"/>
</dbReference>
<reference evidence="1 2" key="1">
    <citation type="journal article" date="2019" name="Genome Biol. Evol.">
        <title>Insights into the evolution of the New World diploid cottons (Gossypium, subgenus Houzingenia) based on genome sequencing.</title>
        <authorList>
            <person name="Grover C.E."/>
            <person name="Arick M.A. 2nd"/>
            <person name="Thrash A."/>
            <person name="Conover J.L."/>
            <person name="Sanders W.S."/>
            <person name="Peterson D.G."/>
            <person name="Frelichowski J.E."/>
            <person name="Scheffler J.A."/>
            <person name="Scheffler B.E."/>
            <person name="Wendel J.F."/>
        </authorList>
    </citation>
    <scope>NUCLEOTIDE SEQUENCE [LARGE SCALE GENOMIC DNA]</scope>
    <source>
        <strain evidence="1">0</strain>
        <tissue evidence="1">Leaf</tissue>
    </source>
</reference>
<sequence length="30" mass="3429">MIVLVAGLIAFTSWMTLFRAQMWASMIVKI</sequence>
<gene>
    <name evidence="1" type="ORF">Gohar_027733</name>
</gene>